<evidence type="ECO:0000313" key="1">
    <source>
        <dbReference type="EMBL" id="SPM30302.1"/>
    </source>
</evidence>
<sequence>MTPAPPRLEASFRELAAAVPATIGVAVARSDVADVLSLGRWSSGVAWSTIKVPLAIAALRRDPARAQELVVKAITESDNEASERLWSQLGDPARAALQVQAVVAECGDADTAVESQRIRPPFTAFGQTQWSLDSQARFAAGLPALGDAAIVVDLMRQLTTDQRWGLAAKGIAAKAGWGPGSADDYLVRQFGIVPTESGHLGVALAAQAGAFDAGVAVIDAMADWLVAQLPAIREP</sequence>
<proteinExistence type="predicted"/>
<protein>
    <submittedName>
        <fullName evidence="1">Beta-lactamase class A</fullName>
    </submittedName>
</protein>
<dbReference type="InterPro" id="IPR012338">
    <property type="entry name" value="Beta-lactam/transpept-like"/>
</dbReference>
<organism evidence="1 2">
    <name type="scientific">Mycobacterium terramassiliense</name>
    <dbReference type="NCBI Taxonomy" id="1841859"/>
    <lineage>
        <taxon>Bacteria</taxon>
        <taxon>Bacillati</taxon>
        <taxon>Actinomycetota</taxon>
        <taxon>Actinomycetes</taxon>
        <taxon>Mycobacteriales</taxon>
        <taxon>Mycobacteriaceae</taxon>
        <taxon>Mycobacterium</taxon>
    </lineage>
</organism>
<keyword evidence="2" id="KW-1185">Reference proteome</keyword>
<dbReference type="Gene3D" id="3.40.710.10">
    <property type="entry name" value="DD-peptidase/beta-lactamase superfamily"/>
    <property type="match status" value="1"/>
</dbReference>
<dbReference type="STRING" id="1841859.GCA_900157385_03806"/>
<dbReference type="AlphaFoldDB" id="A0A2U3NFK4"/>
<dbReference type="Proteomes" id="UP000241595">
    <property type="component" value="Unassembled WGS sequence"/>
</dbReference>
<dbReference type="OrthoDB" id="3729831at2"/>
<dbReference type="SUPFAM" id="SSF56601">
    <property type="entry name" value="beta-lactamase/transpeptidase-like"/>
    <property type="match status" value="1"/>
</dbReference>
<name>A0A2U3NFK4_9MYCO</name>
<dbReference type="RefSeq" id="WP_077101276.1">
    <property type="nucleotide sequence ID" value="NZ_LT717701.1"/>
</dbReference>
<dbReference type="EMBL" id="FTRV01000015">
    <property type="protein sequence ID" value="SPM30302.1"/>
    <property type="molecule type" value="Genomic_DNA"/>
</dbReference>
<evidence type="ECO:0000313" key="2">
    <source>
        <dbReference type="Proteomes" id="UP000241595"/>
    </source>
</evidence>
<accession>A0A2U3NFK4</accession>
<gene>
    <name evidence="1" type="ORF">MTAB308_3805</name>
</gene>
<reference evidence="1 2" key="1">
    <citation type="submission" date="2017-01" db="EMBL/GenBank/DDBJ databases">
        <authorList>
            <consortium name="Urmite Genomes"/>
        </authorList>
    </citation>
    <scope>NUCLEOTIDE SEQUENCE [LARGE SCALE GENOMIC DNA]</scope>
    <source>
        <strain evidence="1 2">AB308</strain>
    </source>
</reference>